<evidence type="ECO:0000313" key="2">
    <source>
        <dbReference type="EMBL" id="GBP53865.1"/>
    </source>
</evidence>
<dbReference type="EMBL" id="BGZK01000635">
    <property type="protein sequence ID" value="GBP53865.1"/>
    <property type="molecule type" value="Genomic_DNA"/>
</dbReference>
<name>A0A4C1WUT0_EUMVA</name>
<feature type="region of interest" description="Disordered" evidence="1">
    <location>
        <begin position="1"/>
        <end position="29"/>
    </location>
</feature>
<gene>
    <name evidence="2" type="ORF">EVAR_96772_1</name>
</gene>
<dbReference type="AlphaFoldDB" id="A0A4C1WUT0"/>
<comment type="caution">
    <text evidence="2">The sequence shown here is derived from an EMBL/GenBank/DDBJ whole genome shotgun (WGS) entry which is preliminary data.</text>
</comment>
<organism evidence="2 3">
    <name type="scientific">Eumeta variegata</name>
    <name type="common">Bagworm moth</name>
    <name type="synonym">Eumeta japonica</name>
    <dbReference type="NCBI Taxonomy" id="151549"/>
    <lineage>
        <taxon>Eukaryota</taxon>
        <taxon>Metazoa</taxon>
        <taxon>Ecdysozoa</taxon>
        <taxon>Arthropoda</taxon>
        <taxon>Hexapoda</taxon>
        <taxon>Insecta</taxon>
        <taxon>Pterygota</taxon>
        <taxon>Neoptera</taxon>
        <taxon>Endopterygota</taxon>
        <taxon>Lepidoptera</taxon>
        <taxon>Glossata</taxon>
        <taxon>Ditrysia</taxon>
        <taxon>Tineoidea</taxon>
        <taxon>Psychidae</taxon>
        <taxon>Oiketicinae</taxon>
        <taxon>Eumeta</taxon>
    </lineage>
</organism>
<sequence length="101" mass="11369">MPREDQDRYGDPYWNQEQTGTGPGSGTRIDIENMTVNVIKIDNKISRYRRARAASDSVTEQRSGSSVDVRDEGVRSMSTQVETRAEASPCPSLITELDFER</sequence>
<proteinExistence type="predicted"/>
<dbReference type="Proteomes" id="UP000299102">
    <property type="component" value="Unassembled WGS sequence"/>
</dbReference>
<protein>
    <submittedName>
        <fullName evidence="2">Uncharacterized protein</fullName>
    </submittedName>
</protein>
<reference evidence="2 3" key="1">
    <citation type="journal article" date="2019" name="Commun. Biol.">
        <title>The bagworm genome reveals a unique fibroin gene that provides high tensile strength.</title>
        <authorList>
            <person name="Kono N."/>
            <person name="Nakamura H."/>
            <person name="Ohtoshi R."/>
            <person name="Tomita M."/>
            <person name="Numata K."/>
            <person name="Arakawa K."/>
        </authorList>
    </citation>
    <scope>NUCLEOTIDE SEQUENCE [LARGE SCALE GENOMIC DNA]</scope>
</reference>
<feature type="region of interest" description="Disordered" evidence="1">
    <location>
        <begin position="51"/>
        <end position="101"/>
    </location>
</feature>
<accession>A0A4C1WUT0</accession>
<keyword evidence="3" id="KW-1185">Reference proteome</keyword>
<feature type="compositionally biased region" description="Basic and acidic residues" evidence="1">
    <location>
        <begin position="1"/>
        <end position="10"/>
    </location>
</feature>
<evidence type="ECO:0000313" key="3">
    <source>
        <dbReference type="Proteomes" id="UP000299102"/>
    </source>
</evidence>
<evidence type="ECO:0000256" key="1">
    <source>
        <dbReference type="SAM" id="MobiDB-lite"/>
    </source>
</evidence>
<feature type="compositionally biased region" description="Polar residues" evidence="1">
    <location>
        <begin position="56"/>
        <end position="66"/>
    </location>
</feature>